<gene>
    <name evidence="4" type="ORF">DPQ25_06250</name>
</gene>
<comment type="cofactor">
    <cofactor evidence="3">
        <name>Mg(2+)</name>
        <dbReference type="ChEBI" id="CHEBI:18420"/>
    </cofactor>
    <text evidence="3">Binds 2 magnesium ions per subunit.</text>
</comment>
<feature type="binding site" evidence="3">
    <location>
        <position position="638"/>
    </location>
    <ligand>
        <name>Mg(2+)</name>
        <dbReference type="ChEBI" id="CHEBI:18420"/>
        <label>1</label>
    </ligand>
</feature>
<dbReference type="PANTHER" id="PTHR16222">
    <property type="entry name" value="ADP-RIBOSYLGLYCOHYDROLASE"/>
    <property type="match status" value="1"/>
</dbReference>
<protein>
    <recommendedName>
        <fullName evidence="6">ADP-ribosylglycohydrolase family protein</fullName>
    </recommendedName>
</protein>
<dbReference type="InterPro" id="IPR005502">
    <property type="entry name" value="Ribosyl_crysJ1"/>
</dbReference>
<feature type="binding site" evidence="3">
    <location>
        <position position="637"/>
    </location>
    <ligand>
        <name>Mg(2+)</name>
        <dbReference type="ChEBI" id="CHEBI:18420"/>
        <label>1</label>
    </ligand>
</feature>
<keyword evidence="3" id="KW-0479">Metal-binding</keyword>
<evidence type="ECO:0000313" key="5">
    <source>
        <dbReference type="Proteomes" id="UP000249377"/>
    </source>
</evidence>
<feature type="binding site" evidence="3">
    <location>
        <position position="635"/>
    </location>
    <ligand>
        <name>Mg(2+)</name>
        <dbReference type="ChEBI" id="CHEBI:18420"/>
        <label>1</label>
    </ligand>
</feature>
<dbReference type="GO" id="GO:0046872">
    <property type="term" value="F:metal ion binding"/>
    <property type="evidence" value="ECO:0007669"/>
    <property type="project" value="UniProtKB-KW"/>
</dbReference>
<keyword evidence="3" id="KW-0460">Magnesium</keyword>
<dbReference type="Proteomes" id="UP000249377">
    <property type="component" value="Unassembled WGS sequence"/>
</dbReference>
<dbReference type="GO" id="GO:0016787">
    <property type="term" value="F:hydrolase activity"/>
    <property type="evidence" value="ECO:0007669"/>
    <property type="project" value="UniProtKB-KW"/>
</dbReference>
<dbReference type="PANTHER" id="PTHR16222:SF24">
    <property type="entry name" value="ADP-RIBOSYLHYDROLASE ARH3"/>
    <property type="match status" value="1"/>
</dbReference>
<evidence type="ECO:0000256" key="1">
    <source>
        <dbReference type="ARBA" id="ARBA00010702"/>
    </source>
</evidence>
<evidence type="ECO:0000256" key="3">
    <source>
        <dbReference type="PIRSR" id="PIRSR605502-1"/>
    </source>
</evidence>
<evidence type="ECO:0008006" key="6">
    <source>
        <dbReference type="Google" id="ProtNLM"/>
    </source>
</evidence>
<keyword evidence="2" id="KW-0378">Hydrolase</keyword>
<evidence type="ECO:0000313" key="4">
    <source>
        <dbReference type="EMBL" id="RAQ29883.1"/>
    </source>
</evidence>
<comment type="similarity">
    <text evidence="1">Belongs to the ADP-ribosylglycohydrolase family.</text>
</comment>
<dbReference type="AlphaFoldDB" id="A0A328UK09"/>
<dbReference type="SUPFAM" id="SSF101478">
    <property type="entry name" value="ADP-ribosylglycohydrolase"/>
    <property type="match status" value="1"/>
</dbReference>
<reference evidence="4 5" key="1">
    <citation type="submission" date="2018-06" db="EMBL/GenBank/DDBJ databases">
        <title>Noncontiguous genome sequence of Ruminococcaceae bacterium ASD2818.</title>
        <authorList>
            <person name="Chaplin A.V."/>
            <person name="Sokolova S.R."/>
            <person name="Kochetkova T.O."/>
            <person name="Goltsov A.Y."/>
            <person name="Trofimov D.Y."/>
            <person name="Efimov B.A."/>
        </authorList>
    </citation>
    <scope>NUCLEOTIDE SEQUENCE [LARGE SCALE GENOMIC DNA]</scope>
    <source>
        <strain evidence="4 5">ASD2818</strain>
    </source>
</reference>
<organism evidence="4 5">
    <name type="scientific">Hydrogeniiclostridium mannosilyticum</name>
    <dbReference type="NCBI Taxonomy" id="2764322"/>
    <lineage>
        <taxon>Bacteria</taxon>
        <taxon>Bacillati</taxon>
        <taxon>Bacillota</taxon>
        <taxon>Clostridia</taxon>
        <taxon>Eubacteriales</taxon>
        <taxon>Acutalibacteraceae</taxon>
        <taxon>Hydrogeniiclostridium</taxon>
    </lineage>
</organism>
<dbReference type="Gene3D" id="1.10.4080.10">
    <property type="entry name" value="ADP-ribosylation/Crystallin J1"/>
    <property type="match status" value="2"/>
</dbReference>
<dbReference type="InterPro" id="IPR050792">
    <property type="entry name" value="ADP-ribosylglycohydrolase"/>
</dbReference>
<sequence>MIAMTKAVHRVESLLRGMILGHQMGQWSERRWWGQRLPGEEAAQTAIGPEALQGQLEVLIKNPPAITTPGWPPTCFVDTVPHILGLGMEYARQNSMLSPEQFRDFMLGAREWLLPQGVQRSCLELMAEGMNPRISGLYAASVVSGCWVAWPAGIYWAVHADDAYEEGVKLCRTLNGGDIVELTGALAAAISQAILPRASWDCVKAAMLRKLEKRNESAFRLLRDAIQTAENCSGTQELLAYLRAPEFFASTCTVDCDWMQSFYSAAACLGYAFVHQMDWAAFLCLLLEAADSRFAAMIGASLYAAVNGYDWGVGWDEALDAVHHQELEAYLSACGPMLASRAARERRVAREIYTLTAGCRTAEEAAETELYDRILAGLLAGTAANVMGSPVEDRSYGWIAAHYGVVTEILDAKRIDTEDDAAMLIMWIETILNCQGRIYPEDLADTFLQKMNPKKFYYDSQHGLDVLKKGLKPHACGHWNVVTGSALMGCDGVGMYHVGDPFTAGRDGLELAYQYQRGFDVHAAAMLCAATAQALRRDATVENVIAAALDAAPREPLCLFDHLEKRDARAYFQEVLDAVEGYRDVLEVRQILYDRFLSYNGQDPWEVIALTLAIFKVANGDVWQCMVGGTNIGRDSDTIACQTALLSACMGGMASVPDYVLTLYEEKSLRQYKALAAELTALICKKAAGAQAAAAALQ</sequence>
<dbReference type="EMBL" id="QLYR01000002">
    <property type="protein sequence ID" value="RAQ29883.1"/>
    <property type="molecule type" value="Genomic_DNA"/>
</dbReference>
<comment type="caution">
    <text evidence="4">The sequence shown here is derived from an EMBL/GenBank/DDBJ whole genome shotgun (WGS) entry which is preliminary data.</text>
</comment>
<keyword evidence="5" id="KW-1185">Reference proteome</keyword>
<dbReference type="Pfam" id="PF03747">
    <property type="entry name" value="ADP_ribosyl_GH"/>
    <property type="match status" value="1"/>
</dbReference>
<name>A0A328UK09_9FIRM</name>
<proteinExistence type="inferred from homology"/>
<evidence type="ECO:0000256" key="2">
    <source>
        <dbReference type="ARBA" id="ARBA00022801"/>
    </source>
</evidence>
<accession>A0A328UK09</accession>
<dbReference type="InterPro" id="IPR036705">
    <property type="entry name" value="Ribosyl_crysJ1_sf"/>
</dbReference>